<keyword evidence="2 13" id="KW-0820">tRNA-binding</keyword>
<dbReference type="EMBL" id="BNJF01000001">
    <property type="protein sequence ID" value="GHO43907.1"/>
    <property type="molecule type" value="Genomic_DNA"/>
</dbReference>
<dbReference type="GO" id="GO:0004813">
    <property type="term" value="F:alanine-tRNA ligase activity"/>
    <property type="evidence" value="ECO:0007669"/>
    <property type="project" value="UniProtKB-UniRule"/>
</dbReference>
<evidence type="ECO:0000256" key="11">
    <source>
        <dbReference type="ARBA" id="ARBA00024779"/>
    </source>
</evidence>
<keyword evidence="9 13" id="KW-0648">Protein biosynthesis</keyword>
<dbReference type="Gene3D" id="6.10.250.550">
    <property type="match status" value="1"/>
</dbReference>
<dbReference type="InterPro" id="IPR018164">
    <property type="entry name" value="Ala-tRNA-synth_IIc_N"/>
</dbReference>
<evidence type="ECO:0000256" key="2">
    <source>
        <dbReference type="ARBA" id="ARBA00022555"/>
    </source>
</evidence>
<comment type="subcellular location">
    <subcellularLocation>
        <location evidence="13">Cytoplasm</location>
    </subcellularLocation>
</comment>
<dbReference type="InterPro" id="IPR003156">
    <property type="entry name" value="DHHA1_dom"/>
</dbReference>
<dbReference type="SUPFAM" id="SSF55186">
    <property type="entry name" value="ThrRS/AlaRS common domain"/>
    <property type="match status" value="1"/>
</dbReference>
<sequence>MSVEIALTSTEIRARYLDYFASKGHVKVPSSSLVPRNDPTVMLTTAGMQQMIPYFLGRETPPGSRMTSAQKCFRTTDIDIVGNQRTLTFFEMLGNFSVGDYFKREAITFAWEFLTQVIKLPAERLHPTVHPDDAEAPGYWSEIAGYPDDAIVRLEDNWWGPPGASGPCGPDSEIYYDRGVEHGCGRADCKPGCDCERFLEIWNLVFMQYFQDRDGVRTPLPKTNIDTGMGLERLSMVVQGKESVFDTDIFRAIIDHFAQLTGVRYGQDTRVDTSLRVIADHARALVFLAADGVLPSNEGRGYIFRRVLRRAVRHGKLLGLDKPFLSIAADTVIKLMGDYYTELREQRDRIVDVLSMEEKKFSQTLNTGLQLLTELLTELRAKEVSVIPGDAVFKLYDTHGFPVELTQEIASEQGFTIDSAGFEHAMQQQQERSRAASTFSQADHETNLDEVLKRVGPTRFLGYEGVIGTGKIVSLVVDGKEVENISAPQQALVILDATPFYGESGGQIGDRGDLNSHAGVFKVQDTRRPVKGLIVHYGEISEGHLRVGDTVQAEVNSQRREDTMRNHSATHLLHKALRDLLGTQVQQRGSLVEPERLRFDFSSQRGLSANEVEQIDAQVNRWIRAASPVHTNIMPIQEAMATGAMALFGEKYDDVVRVVSMGESIELCGGTHCASTGQIGLYITVQETSIASGIRRIEGLTGRAAEAYLRRRSALVDTLAAKFQVQTDMLEMRTEQIIQELAAARRQIAQFQREGAARLAESLVSQAREVADVAVITTVVEVPDDKILREMGDMVRTGLKRPGVVVLAAPFEERIALQVNVAPELTKRGLHAGKIVSAVGQKIGGKGGGRPEVAQGGGKNKAELGAALDLVISLVQENLR</sequence>
<dbReference type="Proteomes" id="UP000612362">
    <property type="component" value="Unassembled WGS sequence"/>
</dbReference>
<dbReference type="GO" id="GO:0000049">
    <property type="term" value="F:tRNA binding"/>
    <property type="evidence" value="ECO:0007669"/>
    <property type="project" value="UniProtKB-KW"/>
</dbReference>
<keyword evidence="3 13" id="KW-0436">Ligase</keyword>
<protein>
    <recommendedName>
        <fullName evidence="13">Alanine--tRNA ligase</fullName>
        <ecNumber evidence="13">6.1.1.7</ecNumber>
    </recommendedName>
    <alternativeName>
        <fullName evidence="13">Alanyl-tRNA synthetase</fullName>
        <shortName evidence="13">AlaRS</shortName>
    </alternativeName>
</protein>
<dbReference type="PANTHER" id="PTHR11777">
    <property type="entry name" value="ALANYL-TRNA SYNTHETASE"/>
    <property type="match status" value="1"/>
</dbReference>
<dbReference type="GO" id="GO:0005829">
    <property type="term" value="C:cytosol"/>
    <property type="evidence" value="ECO:0007669"/>
    <property type="project" value="TreeGrafter"/>
</dbReference>
<evidence type="ECO:0000313" key="16">
    <source>
        <dbReference type="Proteomes" id="UP000612362"/>
    </source>
</evidence>
<dbReference type="FunFam" id="3.30.54.20:FF:000001">
    <property type="entry name" value="Alanine--tRNA ligase"/>
    <property type="match status" value="1"/>
</dbReference>
<comment type="similarity">
    <text evidence="1 13">Belongs to the class-II aminoacyl-tRNA synthetase family.</text>
</comment>
<keyword evidence="16" id="KW-1185">Reference proteome</keyword>
<dbReference type="InterPro" id="IPR018163">
    <property type="entry name" value="Thr/Ala-tRNA-synth_IIc_edit"/>
</dbReference>
<dbReference type="GO" id="GO:0005524">
    <property type="term" value="F:ATP binding"/>
    <property type="evidence" value="ECO:0007669"/>
    <property type="project" value="UniProtKB-UniRule"/>
</dbReference>
<dbReference type="SMART" id="SM00863">
    <property type="entry name" value="tRNA_SAD"/>
    <property type="match status" value="1"/>
</dbReference>
<gene>
    <name evidence="13 15" type="primary">alaS</name>
    <name evidence="15" type="ORF">KSX_20700</name>
</gene>
<comment type="cofactor">
    <cofactor evidence="13">
        <name>Zn(2+)</name>
        <dbReference type="ChEBI" id="CHEBI:29105"/>
    </cofactor>
    <text evidence="13">Binds 1 zinc ion per subunit.</text>
</comment>
<accession>A0A8J3HTW0</accession>
<feature type="binding site" evidence="13">
    <location>
        <position position="672"/>
    </location>
    <ligand>
        <name>Zn(2+)</name>
        <dbReference type="ChEBI" id="CHEBI:29105"/>
    </ligand>
</feature>
<evidence type="ECO:0000256" key="3">
    <source>
        <dbReference type="ARBA" id="ARBA00022598"/>
    </source>
</evidence>
<dbReference type="InterPro" id="IPR050058">
    <property type="entry name" value="Ala-tRNA_ligase"/>
</dbReference>
<organism evidence="15 16">
    <name type="scientific">Ktedonospora formicarum</name>
    <dbReference type="NCBI Taxonomy" id="2778364"/>
    <lineage>
        <taxon>Bacteria</taxon>
        <taxon>Bacillati</taxon>
        <taxon>Chloroflexota</taxon>
        <taxon>Ktedonobacteria</taxon>
        <taxon>Ktedonobacterales</taxon>
        <taxon>Ktedonobacteraceae</taxon>
        <taxon>Ktedonospora</taxon>
    </lineage>
</organism>
<proteinExistence type="inferred from homology"/>
<dbReference type="InterPro" id="IPR009000">
    <property type="entry name" value="Transl_B-barrel_sf"/>
</dbReference>
<keyword evidence="4 13" id="KW-0479">Metal-binding</keyword>
<dbReference type="InterPro" id="IPR018165">
    <property type="entry name" value="Ala-tRNA-synth_IIc_core"/>
</dbReference>
<dbReference type="GO" id="GO:0002161">
    <property type="term" value="F:aminoacyl-tRNA deacylase activity"/>
    <property type="evidence" value="ECO:0007669"/>
    <property type="project" value="TreeGrafter"/>
</dbReference>
<evidence type="ECO:0000256" key="7">
    <source>
        <dbReference type="ARBA" id="ARBA00022840"/>
    </source>
</evidence>
<dbReference type="Pfam" id="PF07973">
    <property type="entry name" value="tRNA_SAD"/>
    <property type="match status" value="1"/>
</dbReference>
<dbReference type="Pfam" id="PF01411">
    <property type="entry name" value="tRNA-synt_2c"/>
    <property type="match status" value="1"/>
</dbReference>
<dbReference type="RefSeq" id="WP_220193352.1">
    <property type="nucleotide sequence ID" value="NZ_BNJF01000001.1"/>
</dbReference>
<evidence type="ECO:0000256" key="5">
    <source>
        <dbReference type="ARBA" id="ARBA00022741"/>
    </source>
</evidence>
<dbReference type="Gene3D" id="3.10.310.40">
    <property type="match status" value="1"/>
</dbReference>
<dbReference type="SUPFAM" id="SSF101353">
    <property type="entry name" value="Putative anticodon-binding domain of alanyl-tRNA synthetase (AlaRS)"/>
    <property type="match status" value="1"/>
</dbReference>
<dbReference type="NCBIfam" id="TIGR00344">
    <property type="entry name" value="alaS"/>
    <property type="match status" value="1"/>
</dbReference>
<evidence type="ECO:0000256" key="4">
    <source>
        <dbReference type="ARBA" id="ARBA00022723"/>
    </source>
</evidence>
<feature type="domain" description="Alanyl-transfer RNA synthetases family profile" evidence="14">
    <location>
        <begin position="7"/>
        <end position="711"/>
    </location>
</feature>
<dbReference type="GO" id="GO:0006419">
    <property type="term" value="P:alanyl-tRNA aminoacylation"/>
    <property type="evidence" value="ECO:0007669"/>
    <property type="project" value="UniProtKB-UniRule"/>
</dbReference>
<dbReference type="InterPro" id="IPR018162">
    <property type="entry name" value="Ala-tRNA-ligase_IIc_anticod-bd"/>
</dbReference>
<dbReference type="InterPro" id="IPR002318">
    <property type="entry name" value="Ala-tRNA-lgiase_IIc"/>
</dbReference>
<dbReference type="EC" id="6.1.1.7" evidence="13"/>
<dbReference type="HAMAP" id="MF_00036_B">
    <property type="entry name" value="Ala_tRNA_synth_B"/>
    <property type="match status" value="1"/>
</dbReference>
<evidence type="ECO:0000313" key="15">
    <source>
        <dbReference type="EMBL" id="GHO43907.1"/>
    </source>
</evidence>
<comment type="domain">
    <text evidence="13">Consists of three domains; the N-terminal catalytic domain, the editing domain and the C-terminal C-Ala domain. The editing domain removes incorrectly charged amino acids, while the C-Ala domain, along with tRNA(Ala), serves as a bridge to cooperatively bring together the editing and aminoacylation centers thus stimulating deacylation of misacylated tRNAs.</text>
</comment>
<dbReference type="FunFam" id="3.30.980.10:FF:000004">
    <property type="entry name" value="Alanine--tRNA ligase, cytoplasmic"/>
    <property type="match status" value="1"/>
</dbReference>
<feature type="binding site" evidence="13">
    <location>
        <position position="567"/>
    </location>
    <ligand>
        <name>Zn(2+)</name>
        <dbReference type="ChEBI" id="CHEBI:29105"/>
    </ligand>
</feature>
<name>A0A8J3HTW0_9CHLR</name>
<dbReference type="FunFam" id="2.40.30.130:FF:000001">
    <property type="entry name" value="Alanine--tRNA ligase"/>
    <property type="match status" value="1"/>
</dbReference>
<evidence type="ECO:0000256" key="12">
    <source>
        <dbReference type="ARBA" id="ARBA00048300"/>
    </source>
</evidence>
<dbReference type="FunFam" id="3.10.310.40:FF:000001">
    <property type="entry name" value="Alanine--tRNA ligase"/>
    <property type="match status" value="1"/>
</dbReference>
<evidence type="ECO:0000256" key="9">
    <source>
        <dbReference type="ARBA" id="ARBA00022917"/>
    </source>
</evidence>
<dbReference type="PANTHER" id="PTHR11777:SF9">
    <property type="entry name" value="ALANINE--TRNA LIGASE, CYTOPLASMIC"/>
    <property type="match status" value="1"/>
</dbReference>
<dbReference type="Gene3D" id="2.40.30.130">
    <property type="match status" value="1"/>
</dbReference>
<dbReference type="AlphaFoldDB" id="A0A8J3HTW0"/>
<feature type="binding site" evidence="13">
    <location>
        <position position="668"/>
    </location>
    <ligand>
        <name>Zn(2+)</name>
        <dbReference type="ChEBI" id="CHEBI:29105"/>
    </ligand>
</feature>
<evidence type="ECO:0000259" key="14">
    <source>
        <dbReference type="PROSITE" id="PS50860"/>
    </source>
</evidence>
<dbReference type="SUPFAM" id="SSF50447">
    <property type="entry name" value="Translation proteins"/>
    <property type="match status" value="1"/>
</dbReference>
<evidence type="ECO:0000256" key="6">
    <source>
        <dbReference type="ARBA" id="ARBA00022833"/>
    </source>
</evidence>
<evidence type="ECO:0000256" key="13">
    <source>
        <dbReference type="HAMAP-Rule" id="MF_00036"/>
    </source>
</evidence>
<dbReference type="PROSITE" id="PS50860">
    <property type="entry name" value="AA_TRNA_LIGASE_II_ALA"/>
    <property type="match status" value="1"/>
</dbReference>
<dbReference type="CDD" id="cd00673">
    <property type="entry name" value="AlaRS_core"/>
    <property type="match status" value="1"/>
</dbReference>
<keyword evidence="13" id="KW-0963">Cytoplasm</keyword>
<evidence type="ECO:0000256" key="8">
    <source>
        <dbReference type="ARBA" id="ARBA00022884"/>
    </source>
</evidence>
<comment type="catalytic activity">
    <reaction evidence="12 13">
        <text>tRNA(Ala) + L-alanine + ATP = L-alanyl-tRNA(Ala) + AMP + diphosphate</text>
        <dbReference type="Rhea" id="RHEA:12540"/>
        <dbReference type="Rhea" id="RHEA-COMP:9657"/>
        <dbReference type="Rhea" id="RHEA-COMP:9923"/>
        <dbReference type="ChEBI" id="CHEBI:30616"/>
        <dbReference type="ChEBI" id="CHEBI:33019"/>
        <dbReference type="ChEBI" id="CHEBI:57972"/>
        <dbReference type="ChEBI" id="CHEBI:78442"/>
        <dbReference type="ChEBI" id="CHEBI:78497"/>
        <dbReference type="ChEBI" id="CHEBI:456215"/>
        <dbReference type="EC" id="6.1.1.7"/>
    </reaction>
</comment>
<feature type="binding site" evidence="13">
    <location>
        <position position="571"/>
    </location>
    <ligand>
        <name>Zn(2+)</name>
        <dbReference type="ChEBI" id="CHEBI:29105"/>
    </ligand>
</feature>
<dbReference type="InterPro" id="IPR045864">
    <property type="entry name" value="aa-tRNA-synth_II/BPL/LPL"/>
</dbReference>
<keyword evidence="7 13" id="KW-0067">ATP-binding</keyword>
<keyword evidence="6 13" id="KW-0862">Zinc</keyword>
<keyword evidence="10 13" id="KW-0030">Aminoacyl-tRNA synthetase</keyword>
<dbReference type="SUPFAM" id="SSF55681">
    <property type="entry name" value="Class II aaRS and biotin synthetases"/>
    <property type="match status" value="1"/>
</dbReference>
<comment type="caution">
    <text evidence="15">The sequence shown here is derived from an EMBL/GenBank/DDBJ whole genome shotgun (WGS) entry which is preliminary data.</text>
</comment>
<dbReference type="Gene3D" id="3.30.54.20">
    <property type="match status" value="1"/>
</dbReference>
<dbReference type="Pfam" id="PF02272">
    <property type="entry name" value="DHHA1"/>
    <property type="match status" value="1"/>
</dbReference>
<reference evidence="15" key="1">
    <citation type="submission" date="2020-10" db="EMBL/GenBank/DDBJ databases">
        <title>Taxonomic study of unclassified bacteria belonging to the class Ktedonobacteria.</title>
        <authorList>
            <person name="Yabe S."/>
            <person name="Wang C.M."/>
            <person name="Zheng Y."/>
            <person name="Sakai Y."/>
            <person name="Cavaletti L."/>
            <person name="Monciardini P."/>
            <person name="Donadio S."/>
        </authorList>
    </citation>
    <scope>NUCLEOTIDE SEQUENCE</scope>
    <source>
        <strain evidence="15">SOSP1-1</strain>
    </source>
</reference>
<comment type="function">
    <text evidence="11 13">Catalyzes the attachment of alanine to tRNA(Ala) in a two-step reaction: alanine is first activated by ATP to form Ala-AMP and then transferred to the acceptor end of tRNA(Ala). Also edits incorrectly charged Ser-tRNA(Ala) and Gly-tRNA(Ala) via its editing domain.</text>
</comment>
<dbReference type="PRINTS" id="PR00980">
    <property type="entry name" value="TRNASYNTHALA"/>
</dbReference>
<dbReference type="GO" id="GO:0008270">
    <property type="term" value="F:zinc ion binding"/>
    <property type="evidence" value="ECO:0007669"/>
    <property type="project" value="UniProtKB-UniRule"/>
</dbReference>
<dbReference type="InterPro" id="IPR012947">
    <property type="entry name" value="tRNA_SAD"/>
</dbReference>
<keyword evidence="8 13" id="KW-0694">RNA-binding</keyword>
<dbReference type="Gene3D" id="3.30.930.10">
    <property type="entry name" value="Bira Bifunctional Protein, Domain 2"/>
    <property type="match status" value="1"/>
</dbReference>
<evidence type="ECO:0000256" key="10">
    <source>
        <dbReference type="ARBA" id="ARBA00023146"/>
    </source>
</evidence>
<keyword evidence="5 13" id="KW-0547">Nucleotide-binding</keyword>
<dbReference type="InterPro" id="IPR023033">
    <property type="entry name" value="Ala_tRNA_ligase_euk/bac"/>
</dbReference>
<dbReference type="Gene3D" id="3.30.980.10">
    <property type="entry name" value="Threonyl-trna Synthetase, Chain A, domain 2"/>
    <property type="match status" value="1"/>
</dbReference>
<evidence type="ECO:0000256" key="1">
    <source>
        <dbReference type="ARBA" id="ARBA00008226"/>
    </source>
</evidence>